<evidence type="ECO:0000313" key="7">
    <source>
        <dbReference type="EMBL" id="JAS24600.1"/>
    </source>
</evidence>
<dbReference type="PANTHER" id="PTHR24123">
    <property type="entry name" value="ANKYRIN REPEAT-CONTAINING"/>
    <property type="match status" value="1"/>
</dbReference>
<dbReference type="PROSITE" id="PS50017">
    <property type="entry name" value="DEATH_DOMAIN"/>
    <property type="match status" value="1"/>
</dbReference>
<gene>
    <name evidence="7" type="ORF">g.34849</name>
</gene>
<feature type="domain" description="Death" evidence="6">
    <location>
        <begin position="172"/>
        <end position="250"/>
    </location>
</feature>
<keyword evidence="4" id="KW-0472">Membrane</keyword>
<name>A0A1B6DG30_9HEMI</name>
<feature type="region of interest" description="Disordered" evidence="5">
    <location>
        <begin position="383"/>
        <end position="414"/>
    </location>
</feature>
<dbReference type="InterPro" id="IPR051165">
    <property type="entry name" value="Multifunctional_ANK_Repeat"/>
</dbReference>
<dbReference type="InterPro" id="IPR040745">
    <property type="entry name" value="Ankyrin_UPA"/>
</dbReference>
<evidence type="ECO:0000256" key="4">
    <source>
        <dbReference type="ARBA" id="ARBA00023136"/>
    </source>
</evidence>
<evidence type="ECO:0000259" key="6">
    <source>
        <dbReference type="PROSITE" id="PS50017"/>
    </source>
</evidence>
<dbReference type="PANTHER" id="PTHR24123:SF141">
    <property type="entry name" value="ANKYRIN 2, ISOFORM U"/>
    <property type="match status" value="1"/>
</dbReference>
<proteinExistence type="predicted"/>
<organism evidence="7">
    <name type="scientific">Clastoptera arizonana</name>
    <name type="common">Arizona spittle bug</name>
    <dbReference type="NCBI Taxonomy" id="38151"/>
    <lineage>
        <taxon>Eukaryota</taxon>
        <taxon>Metazoa</taxon>
        <taxon>Ecdysozoa</taxon>
        <taxon>Arthropoda</taxon>
        <taxon>Hexapoda</taxon>
        <taxon>Insecta</taxon>
        <taxon>Pterygota</taxon>
        <taxon>Neoptera</taxon>
        <taxon>Paraneoptera</taxon>
        <taxon>Hemiptera</taxon>
        <taxon>Auchenorrhyncha</taxon>
        <taxon>Cercopoidea</taxon>
        <taxon>Clastopteridae</taxon>
        <taxon>Clastoptera</taxon>
    </lineage>
</organism>
<keyword evidence="2" id="KW-0677">Repeat</keyword>
<dbReference type="Gene3D" id="2.60.40.2660">
    <property type="match status" value="1"/>
</dbReference>
<evidence type="ECO:0000256" key="3">
    <source>
        <dbReference type="ARBA" id="ARBA00023043"/>
    </source>
</evidence>
<dbReference type="InterPro" id="IPR011029">
    <property type="entry name" value="DEATH-like_dom_sf"/>
</dbReference>
<comment type="subcellular location">
    <subcellularLocation>
        <location evidence="1">Membrane</location>
    </subcellularLocation>
</comment>
<dbReference type="Pfam" id="PF00531">
    <property type="entry name" value="Death"/>
    <property type="match status" value="1"/>
</dbReference>
<reference evidence="7" key="1">
    <citation type="submission" date="2015-12" db="EMBL/GenBank/DDBJ databases">
        <title>De novo transcriptome assembly of four potential Pierce s Disease insect vectors from Arizona vineyards.</title>
        <authorList>
            <person name="Tassone E.E."/>
        </authorList>
    </citation>
    <scope>NUCLEOTIDE SEQUENCE</scope>
</reference>
<dbReference type="Pfam" id="PF17809">
    <property type="entry name" value="UPA_2"/>
    <property type="match status" value="1"/>
</dbReference>
<keyword evidence="3" id="KW-0040">ANK repeat</keyword>
<accession>A0A1B6DG30</accession>
<evidence type="ECO:0000256" key="5">
    <source>
        <dbReference type="SAM" id="MobiDB-lite"/>
    </source>
</evidence>
<dbReference type="Gene3D" id="1.10.533.10">
    <property type="entry name" value="Death Domain, Fas"/>
    <property type="match status" value="1"/>
</dbReference>
<evidence type="ECO:0000256" key="2">
    <source>
        <dbReference type="ARBA" id="ARBA00022737"/>
    </source>
</evidence>
<feature type="non-terminal residue" evidence="7">
    <location>
        <position position="1"/>
    </location>
</feature>
<dbReference type="AlphaFoldDB" id="A0A1B6DG30"/>
<dbReference type="GO" id="GO:0016020">
    <property type="term" value="C:membrane"/>
    <property type="evidence" value="ECO:0007669"/>
    <property type="project" value="UniProtKB-SubCell"/>
</dbReference>
<sequence>ISYVPFMAKFVVFAKRIDQLEARLAIFCMTDDKEDKTLEHQEHFSEVAKSRDVEVMEGKSIFIEFAGNLVPVAKTGEPLELKFRAFHENRLPFTVRVRDPEEKCMARILFMPEPKVARGEPTLIPVCTLNISLPQEIMNETTLSERQLYIVDKNCSFLKDNGLGNTETIHRADIRLADICNLLHMDWVPLATELGLTNTDIAMIQTEYKNNIPQQAMVMLRFWMQSKDSNATGNNLEKALRSINREDIVNLCIYNVELVTDDVERAVAKVYLDQSGFETFKDELGPSRDTSLRRNTTMDQTFNSDSRNIQSDEDIQNVAISHEMSEEDSCEYSGREKLLTADFLTHEVENLKITKGNCINSDSDSDCVEGNMKTNIKIIKDGPPRLKKKTLGSSSGSDVAMHEGADLSGDENPECDLVQETTHVMGDVEVHRYVTSS</sequence>
<dbReference type="SMART" id="SM00005">
    <property type="entry name" value="DEATH"/>
    <property type="match status" value="1"/>
</dbReference>
<dbReference type="EMBL" id="GEDC01012698">
    <property type="protein sequence ID" value="JAS24600.1"/>
    <property type="molecule type" value="Transcribed_RNA"/>
</dbReference>
<protein>
    <recommendedName>
        <fullName evidence="6">Death domain-containing protein</fullName>
    </recommendedName>
</protein>
<dbReference type="InterPro" id="IPR000488">
    <property type="entry name" value="Death_dom"/>
</dbReference>
<evidence type="ECO:0000256" key="1">
    <source>
        <dbReference type="ARBA" id="ARBA00004370"/>
    </source>
</evidence>
<dbReference type="CDD" id="cd08317">
    <property type="entry name" value="Death_ank"/>
    <property type="match status" value="1"/>
</dbReference>
<dbReference type="SUPFAM" id="SSF47986">
    <property type="entry name" value="DEATH domain"/>
    <property type="match status" value="1"/>
</dbReference>
<dbReference type="GO" id="GO:0007165">
    <property type="term" value="P:signal transduction"/>
    <property type="evidence" value="ECO:0007669"/>
    <property type="project" value="InterPro"/>
</dbReference>